<name>A0A3M7SBS0_BRAPC</name>
<comment type="caution">
    <text evidence="1">The sequence shown here is derived from an EMBL/GenBank/DDBJ whole genome shotgun (WGS) entry which is preliminary data.</text>
</comment>
<dbReference type="Proteomes" id="UP000276133">
    <property type="component" value="Unassembled WGS sequence"/>
</dbReference>
<dbReference type="EMBL" id="REGN01001715">
    <property type="protein sequence ID" value="RNA32998.1"/>
    <property type="molecule type" value="Genomic_DNA"/>
</dbReference>
<organism evidence="1 2">
    <name type="scientific">Brachionus plicatilis</name>
    <name type="common">Marine rotifer</name>
    <name type="synonym">Brachionus muelleri</name>
    <dbReference type="NCBI Taxonomy" id="10195"/>
    <lineage>
        <taxon>Eukaryota</taxon>
        <taxon>Metazoa</taxon>
        <taxon>Spiralia</taxon>
        <taxon>Gnathifera</taxon>
        <taxon>Rotifera</taxon>
        <taxon>Eurotatoria</taxon>
        <taxon>Monogononta</taxon>
        <taxon>Pseudotrocha</taxon>
        <taxon>Ploima</taxon>
        <taxon>Brachionidae</taxon>
        <taxon>Brachionus</taxon>
    </lineage>
</organism>
<evidence type="ECO:0000313" key="1">
    <source>
        <dbReference type="EMBL" id="RNA32998.1"/>
    </source>
</evidence>
<sequence length="69" mass="8241">MNYKEFNLRIPGSTVSKIIAKKDYWLSCDSATKHFIYRSYPSKNILANQETILDFYPFYACYRHSFICK</sequence>
<protein>
    <submittedName>
        <fullName evidence="1">Uncharacterized protein</fullName>
    </submittedName>
</protein>
<dbReference type="AlphaFoldDB" id="A0A3M7SBS0"/>
<proteinExistence type="predicted"/>
<reference evidence="1 2" key="1">
    <citation type="journal article" date="2018" name="Sci. Rep.">
        <title>Genomic signatures of local adaptation to the degree of environmental predictability in rotifers.</title>
        <authorList>
            <person name="Franch-Gras L."/>
            <person name="Hahn C."/>
            <person name="Garcia-Roger E.M."/>
            <person name="Carmona M.J."/>
            <person name="Serra M."/>
            <person name="Gomez A."/>
        </authorList>
    </citation>
    <scope>NUCLEOTIDE SEQUENCE [LARGE SCALE GENOMIC DNA]</scope>
    <source>
        <strain evidence="1">HYR1</strain>
    </source>
</reference>
<evidence type="ECO:0000313" key="2">
    <source>
        <dbReference type="Proteomes" id="UP000276133"/>
    </source>
</evidence>
<accession>A0A3M7SBS0</accession>
<gene>
    <name evidence="1" type="ORF">BpHYR1_037731</name>
</gene>
<keyword evidence="2" id="KW-1185">Reference proteome</keyword>